<dbReference type="EMBL" id="JAGGLG010000022">
    <property type="protein sequence ID" value="MBP2019093.1"/>
    <property type="molecule type" value="Genomic_DNA"/>
</dbReference>
<evidence type="ECO:0000313" key="3">
    <source>
        <dbReference type="Proteomes" id="UP001519289"/>
    </source>
</evidence>
<dbReference type="RefSeq" id="WP_209467213.1">
    <property type="nucleotide sequence ID" value="NZ_JAGGLG010000022.1"/>
</dbReference>
<evidence type="ECO:0000259" key="1">
    <source>
        <dbReference type="Pfam" id="PF04443"/>
    </source>
</evidence>
<dbReference type="SUPFAM" id="SSF56801">
    <property type="entry name" value="Acetyl-CoA synthetase-like"/>
    <property type="match status" value="1"/>
</dbReference>
<dbReference type="Gene3D" id="3.40.50.12780">
    <property type="entry name" value="N-terminal domain of ligase-like"/>
    <property type="match status" value="1"/>
</dbReference>
<organism evidence="2 3">
    <name type="scientific">Symbiobacterium terraclitae</name>
    <dbReference type="NCBI Taxonomy" id="557451"/>
    <lineage>
        <taxon>Bacteria</taxon>
        <taxon>Bacillati</taxon>
        <taxon>Bacillota</taxon>
        <taxon>Clostridia</taxon>
        <taxon>Eubacteriales</taxon>
        <taxon>Symbiobacteriaceae</taxon>
        <taxon>Symbiobacterium</taxon>
    </lineage>
</organism>
<protein>
    <recommendedName>
        <fullName evidence="1">Acyl-protein synthetase LuxE domain-containing protein</fullName>
    </recommendedName>
</protein>
<dbReference type="InterPro" id="IPR007534">
    <property type="entry name" value="LuxE"/>
</dbReference>
<gene>
    <name evidence="2" type="ORF">J2Z79_002510</name>
</gene>
<reference evidence="2 3" key="1">
    <citation type="submission" date="2021-03" db="EMBL/GenBank/DDBJ databases">
        <title>Genomic Encyclopedia of Type Strains, Phase IV (KMG-IV): sequencing the most valuable type-strain genomes for metagenomic binning, comparative biology and taxonomic classification.</title>
        <authorList>
            <person name="Goeker M."/>
        </authorList>
    </citation>
    <scope>NUCLEOTIDE SEQUENCE [LARGE SCALE GENOMIC DNA]</scope>
    <source>
        <strain evidence="2 3">DSM 27138</strain>
    </source>
</reference>
<dbReference type="InterPro" id="IPR042099">
    <property type="entry name" value="ANL_N_sf"/>
</dbReference>
<proteinExistence type="predicted"/>
<feature type="domain" description="Acyl-protein synthetase LuxE" evidence="1">
    <location>
        <begin position="184"/>
        <end position="347"/>
    </location>
</feature>
<name>A0ABS4JU76_9FIRM</name>
<dbReference type="Pfam" id="PF04443">
    <property type="entry name" value="LuxE"/>
    <property type="match status" value="1"/>
</dbReference>
<keyword evidence="3" id="KW-1185">Reference proteome</keyword>
<accession>A0ABS4JU76</accession>
<evidence type="ECO:0000313" key="2">
    <source>
        <dbReference type="EMBL" id="MBP2019093.1"/>
    </source>
</evidence>
<comment type="caution">
    <text evidence="2">The sequence shown here is derived from an EMBL/GenBank/DDBJ whole genome shotgun (WGS) entry which is preliminary data.</text>
</comment>
<sequence length="360" mass="39833">MTATWSDPLAAQLLSIFSGAPFAFSELALTLFTRQYERCAPYRRYCDARGKTPETVTDWREIPHLPVTAFKHARIYSGEGEPAHYFETSGTTQGAERRGRHYFERLDLYRACSRPVFRRFVLPDLPDGARMPMLMLAQSPAENPRSSLSWYLSQQAEAFAAEFDWYIDSHGLRLSALEAALRQAEGPVALLGTAFAFVHLVDSGLRVQLPPGSRVMETGGFKGKSREVSRDELYRLIRQALGPDVICINQYGMCEMSSNGYDQTLVSGSPRKAVPEWVRIRMLDPEALAEVPPGQPGMVAVTDLANLYSCAFLLTQDIGVQYPDGFEILGRAPGAEARGCSIAMDEFLRANQQSSGGDGA</sequence>
<dbReference type="Proteomes" id="UP001519289">
    <property type="component" value="Unassembled WGS sequence"/>
</dbReference>